<evidence type="ECO:0000256" key="1">
    <source>
        <dbReference type="ARBA" id="ARBA00022821"/>
    </source>
</evidence>
<keyword evidence="1" id="KW-0611">Plant defense</keyword>
<dbReference type="Gene3D" id="3.80.10.10">
    <property type="entry name" value="Ribonuclease Inhibitor"/>
    <property type="match status" value="1"/>
</dbReference>
<organism evidence="3 4">
    <name type="scientific">Trifolium pratense</name>
    <name type="common">Red clover</name>
    <dbReference type="NCBI Taxonomy" id="57577"/>
    <lineage>
        <taxon>Eukaryota</taxon>
        <taxon>Viridiplantae</taxon>
        <taxon>Streptophyta</taxon>
        <taxon>Embryophyta</taxon>
        <taxon>Tracheophyta</taxon>
        <taxon>Spermatophyta</taxon>
        <taxon>Magnoliopsida</taxon>
        <taxon>eudicotyledons</taxon>
        <taxon>Gunneridae</taxon>
        <taxon>Pentapetalae</taxon>
        <taxon>rosids</taxon>
        <taxon>fabids</taxon>
        <taxon>Fabales</taxon>
        <taxon>Fabaceae</taxon>
        <taxon>Papilionoideae</taxon>
        <taxon>50 kb inversion clade</taxon>
        <taxon>NPAAA clade</taxon>
        <taxon>Hologalegina</taxon>
        <taxon>IRL clade</taxon>
        <taxon>Trifolieae</taxon>
        <taxon>Trifolium</taxon>
    </lineage>
</organism>
<dbReference type="PANTHER" id="PTHR33463">
    <property type="entry name" value="NB-ARC DOMAIN-CONTAINING PROTEIN-RELATED"/>
    <property type="match status" value="1"/>
</dbReference>
<comment type="caution">
    <text evidence="3">The sequence shown here is derived from an EMBL/GenBank/DDBJ whole genome shotgun (WGS) entry which is preliminary data.</text>
</comment>
<feature type="non-terminal residue" evidence="3">
    <location>
        <position position="166"/>
    </location>
</feature>
<dbReference type="STRING" id="57577.A0A2K3K5L1"/>
<gene>
    <name evidence="3" type="ORF">L195_g052535</name>
</gene>
<dbReference type="InterPro" id="IPR050905">
    <property type="entry name" value="Plant_NBS-LRR"/>
</dbReference>
<evidence type="ECO:0000313" key="3">
    <source>
        <dbReference type="EMBL" id="PNX61583.1"/>
    </source>
</evidence>
<dbReference type="InterPro" id="IPR032675">
    <property type="entry name" value="LRR_dom_sf"/>
</dbReference>
<reference evidence="3 4" key="1">
    <citation type="journal article" date="2014" name="Am. J. Bot.">
        <title>Genome assembly and annotation for red clover (Trifolium pratense; Fabaceae).</title>
        <authorList>
            <person name="Istvanek J."/>
            <person name="Jaros M."/>
            <person name="Krenek A."/>
            <person name="Repkova J."/>
        </authorList>
    </citation>
    <scope>NUCLEOTIDE SEQUENCE [LARGE SCALE GENOMIC DNA]</scope>
    <source>
        <strain evidence="4">cv. Tatra</strain>
        <tissue evidence="3">Young leaves</tissue>
    </source>
</reference>
<dbReference type="EMBL" id="ASHM01085645">
    <property type="protein sequence ID" value="PNX61583.1"/>
    <property type="molecule type" value="Genomic_DNA"/>
</dbReference>
<dbReference type="AlphaFoldDB" id="A0A2K3K5L1"/>
<protein>
    <submittedName>
        <fullName evidence="3">Putative disease resistance protein</fullName>
    </submittedName>
</protein>
<dbReference type="InterPro" id="IPR057135">
    <property type="entry name" value="At4g27190-like_LRR"/>
</dbReference>
<evidence type="ECO:0000313" key="4">
    <source>
        <dbReference type="Proteomes" id="UP000236291"/>
    </source>
</evidence>
<sequence>MLLHNLYLSSLPKLKHLWKNHGHILGFKCLRGIIIKHCNDLVHVFPDVSLVTSLPNLDRIDVFACEKMKEIIGNNCAQQKAKIKFPHLTGITLENLPSLECFHQSSFPCYVEMPHCMSISITNCPEMKTFWHDGILYTPMLPYSSVDSHFEYECKDINEMILRVNE</sequence>
<accession>A0A2K3K5L1</accession>
<proteinExistence type="predicted"/>
<reference evidence="3 4" key="2">
    <citation type="journal article" date="2017" name="Front. Plant Sci.">
        <title>Gene Classification and Mining of Molecular Markers Useful in Red Clover (Trifolium pratense) Breeding.</title>
        <authorList>
            <person name="Istvanek J."/>
            <person name="Dluhosova J."/>
            <person name="Dluhos P."/>
            <person name="Patkova L."/>
            <person name="Nedelnik J."/>
            <person name="Repkova J."/>
        </authorList>
    </citation>
    <scope>NUCLEOTIDE SEQUENCE [LARGE SCALE GENOMIC DNA]</scope>
    <source>
        <strain evidence="4">cv. Tatra</strain>
        <tissue evidence="3">Young leaves</tissue>
    </source>
</reference>
<evidence type="ECO:0000259" key="2">
    <source>
        <dbReference type="Pfam" id="PF23247"/>
    </source>
</evidence>
<feature type="domain" description="Disease resistance protein At4g27190-like leucine-rich repeats" evidence="2">
    <location>
        <begin position="27"/>
        <end position="129"/>
    </location>
</feature>
<dbReference type="Proteomes" id="UP000236291">
    <property type="component" value="Unassembled WGS sequence"/>
</dbReference>
<name>A0A2K3K5L1_TRIPR</name>
<dbReference type="Pfam" id="PF23247">
    <property type="entry name" value="LRR_RPS2"/>
    <property type="match status" value="1"/>
</dbReference>